<dbReference type="AlphaFoldDB" id="A0A183Q1W3"/>
<evidence type="ECO:0000256" key="1">
    <source>
        <dbReference type="SAM" id="MobiDB-lite"/>
    </source>
</evidence>
<evidence type="ECO:0000313" key="2">
    <source>
        <dbReference type="EMBL" id="VDP82902.1"/>
    </source>
</evidence>
<name>A0A183Q1W3_9TREM</name>
<dbReference type="Proteomes" id="UP000269396">
    <property type="component" value="Unassembled WGS sequence"/>
</dbReference>
<keyword evidence="3" id="KW-1185">Reference proteome</keyword>
<reference evidence="2 3" key="1">
    <citation type="submission" date="2018-11" db="EMBL/GenBank/DDBJ databases">
        <authorList>
            <consortium name="Pathogen Informatics"/>
        </authorList>
    </citation>
    <scope>NUCLEOTIDE SEQUENCE [LARGE SCALE GENOMIC DNA]</scope>
    <source>
        <strain>Denwood</strain>
        <strain evidence="3">Zambia</strain>
    </source>
</reference>
<dbReference type="EMBL" id="UZAL01044874">
    <property type="protein sequence ID" value="VDP82902.1"/>
    <property type="molecule type" value="Genomic_DNA"/>
</dbReference>
<sequence length="128" mass="14557">METVTPTDFPIDVCPQSIKEISMAIRQTKSGKAARPDIILAEASKADVSVTVKILHILFNNIWDEEQVPTDCKEGYLYKIQKKDDFGKRDNKKTSHFSQLQETSSQSIVKQNEGLRRRPTPRPTGWIP</sequence>
<feature type="compositionally biased region" description="Polar residues" evidence="1">
    <location>
        <begin position="96"/>
        <end position="110"/>
    </location>
</feature>
<gene>
    <name evidence="2" type="ORF">SMTD_LOCUS20599</name>
</gene>
<evidence type="ECO:0000313" key="3">
    <source>
        <dbReference type="Proteomes" id="UP000269396"/>
    </source>
</evidence>
<accession>A0A183Q1W3</accession>
<proteinExistence type="predicted"/>
<feature type="region of interest" description="Disordered" evidence="1">
    <location>
        <begin position="87"/>
        <end position="128"/>
    </location>
</feature>
<organism evidence="2 3">
    <name type="scientific">Schistosoma mattheei</name>
    <dbReference type="NCBI Taxonomy" id="31246"/>
    <lineage>
        <taxon>Eukaryota</taxon>
        <taxon>Metazoa</taxon>
        <taxon>Spiralia</taxon>
        <taxon>Lophotrochozoa</taxon>
        <taxon>Platyhelminthes</taxon>
        <taxon>Trematoda</taxon>
        <taxon>Digenea</taxon>
        <taxon>Strigeidida</taxon>
        <taxon>Schistosomatoidea</taxon>
        <taxon>Schistosomatidae</taxon>
        <taxon>Schistosoma</taxon>
    </lineage>
</organism>
<protein>
    <submittedName>
        <fullName evidence="2">Uncharacterized protein</fullName>
    </submittedName>
</protein>